<name>A0ABY9RQY4_9ACTN</name>
<evidence type="ECO:0000256" key="1">
    <source>
        <dbReference type="SAM" id="MobiDB-lite"/>
    </source>
</evidence>
<dbReference type="RefSeq" id="WP_309547866.1">
    <property type="nucleotide sequence ID" value="NZ_CP133762.1"/>
</dbReference>
<keyword evidence="3" id="KW-1185">Reference proteome</keyword>
<feature type="region of interest" description="Disordered" evidence="1">
    <location>
        <begin position="1"/>
        <end position="27"/>
    </location>
</feature>
<evidence type="ECO:0000313" key="3">
    <source>
        <dbReference type="Proteomes" id="UP001250858"/>
    </source>
</evidence>
<evidence type="ECO:0000313" key="2">
    <source>
        <dbReference type="EMBL" id="WMX44113.1"/>
    </source>
</evidence>
<dbReference type="Proteomes" id="UP001250858">
    <property type="component" value="Chromosome"/>
</dbReference>
<feature type="compositionally biased region" description="Polar residues" evidence="1">
    <location>
        <begin position="13"/>
        <end position="27"/>
    </location>
</feature>
<protein>
    <submittedName>
        <fullName evidence="2">Uncharacterized protein</fullName>
    </submittedName>
</protein>
<dbReference type="EMBL" id="CP133762">
    <property type="protein sequence ID" value="WMX44113.1"/>
    <property type="molecule type" value="Genomic_DNA"/>
</dbReference>
<accession>A0ABY9RQY4</accession>
<reference evidence="2 3" key="1">
    <citation type="submission" date="2023-09" db="EMBL/GenBank/DDBJ databases">
        <title>Complete genome of Streptomyces roseicoloratus T14.</title>
        <authorList>
            <person name="Bashizi T."/>
            <person name="Kim M.-J."/>
            <person name="Lee G."/>
            <person name="Tagele S.B."/>
            <person name="Shin J.-H."/>
        </authorList>
    </citation>
    <scope>NUCLEOTIDE SEQUENCE [LARGE SCALE GENOMIC DNA]</scope>
    <source>
        <strain evidence="2 3">T14</strain>
    </source>
</reference>
<proteinExistence type="predicted"/>
<organism evidence="2 3">
    <name type="scientific">Streptomyces roseicoloratus</name>
    <dbReference type="NCBI Taxonomy" id="2508722"/>
    <lineage>
        <taxon>Bacteria</taxon>
        <taxon>Bacillati</taxon>
        <taxon>Actinomycetota</taxon>
        <taxon>Actinomycetes</taxon>
        <taxon>Kitasatosporales</taxon>
        <taxon>Streptomycetaceae</taxon>
        <taxon>Streptomyces</taxon>
    </lineage>
</organism>
<sequence>MKQPWPDVPQVSCHESSVHGSTVVGSNSALGRVHGPCGAGAVETPKPHQGVGFTYHSKPQPYIEPYM</sequence>
<gene>
    <name evidence="2" type="ORF">RGF97_03505</name>
</gene>